<accession>A0A084VX29</accession>
<evidence type="ECO:0000313" key="3">
    <source>
        <dbReference type="Proteomes" id="UP000030765"/>
    </source>
</evidence>
<name>A0A084VX29_ANOSI</name>
<keyword evidence="3" id="KW-1185">Reference proteome</keyword>
<organism evidence="1">
    <name type="scientific">Anopheles sinensis</name>
    <name type="common">Mosquito</name>
    <dbReference type="NCBI Taxonomy" id="74873"/>
    <lineage>
        <taxon>Eukaryota</taxon>
        <taxon>Metazoa</taxon>
        <taxon>Ecdysozoa</taxon>
        <taxon>Arthropoda</taxon>
        <taxon>Hexapoda</taxon>
        <taxon>Insecta</taxon>
        <taxon>Pterygota</taxon>
        <taxon>Neoptera</taxon>
        <taxon>Endopterygota</taxon>
        <taxon>Diptera</taxon>
        <taxon>Nematocera</taxon>
        <taxon>Culicoidea</taxon>
        <taxon>Culicidae</taxon>
        <taxon>Anophelinae</taxon>
        <taxon>Anopheles</taxon>
    </lineage>
</organism>
<dbReference type="EMBL" id="ATLV01017840">
    <property type="status" value="NOT_ANNOTATED_CDS"/>
    <property type="molecule type" value="Genomic_DNA"/>
</dbReference>
<dbReference type="Proteomes" id="UP000030765">
    <property type="component" value="Unassembled WGS sequence"/>
</dbReference>
<dbReference type="EMBL" id="KE525195">
    <property type="protein sequence ID" value="KFB42523.1"/>
    <property type="molecule type" value="Genomic_DNA"/>
</dbReference>
<reference evidence="1 3" key="1">
    <citation type="journal article" date="2014" name="BMC Genomics">
        <title>Genome sequence of Anopheles sinensis provides insight into genetics basis of mosquito competence for malaria parasites.</title>
        <authorList>
            <person name="Zhou D."/>
            <person name="Zhang D."/>
            <person name="Ding G."/>
            <person name="Shi L."/>
            <person name="Hou Q."/>
            <person name="Ye Y."/>
            <person name="Xu Y."/>
            <person name="Zhou H."/>
            <person name="Xiong C."/>
            <person name="Li S."/>
            <person name="Yu J."/>
            <person name="Hong S."/>
            <person name="Yu X."/>
            <person name="Zou P."/>
            <person name="Chen C."/>
            <person name="Chang X."/>
            <person name="Wang W."/>
            <person name="Lv Y."/>
            <person name="Sun Y."/>
            <person name="Ma L."/>
            <person name="Shen B."/>
            <person name="Zhu C."/>
        </authorList>
    </citation>
    <scope>NUCLEOTIDE SEQUENCE [LARGE SCALE GENOMIC DNA]</scope>
</reference>
<evidence type="ECO:0000313" key="1">
    <source>
        <dbReference type="EMBL" id="KFB42523.1"/>
    </source>
</evidence>
<dbReference type="VEuPathDB" id="VectorBase:ASIC010231"/>
<dbReference type="EnsemblMetazoa" id="ASIC010231-RA">
    <property type="protein sequence ID" value="ASIC010231-PA"/>
    <property type="gene ID" value="ASIC010231"/>
</dbReference>
<dbReference type="AlphaFoldDB" id="A0A084VX29"/>
<sequence length="101" mass="11620">MLWSGRKLRLLRFACRESIQTHGPDEEKQFHPELVTVCQSLPVPPARLPCLQSRRCNRNPNRSAFAYQTSIKRPLGSMPFCTNEEATFHDREDATKVPPNL</sequence>
<gene>
    <name evidence="1" type="ORF">ZHAS_00010231</name>
</gene>
<protein>
    <submittedName>
        <fullName evidence="1 2">Agmatine deiminase</fullName>
    </submittedName>
</protein>
<evidence type="ECO:0000313" key="2">
    <source>
        <dbReference type="EnsemblMetazoa" id="ASIC010231-PA"/>
    </source>
</evidence>
<reference evidence="2" key="2">
    <citation type="submission" date="2020-05" db="UniProtKB">
        <authorList>
            <consortium name="EnsemblMetazoa"/>
        </authorList>
    </citation>
    <scope>IDENTIFICATION</scope>
</reference>
<proteinExistence type="predicted"/>